<evidence type="ECO:0008006" key="3">
    <source>
        <dbReference type="Google" id="ProtNLM"/>
    </source>
</evidence>
<dbReference type="InterPro" id="IPR036869">
    <property type="entry name" value="J_dom_sf"/>
</dbReference>
<dbReference type="EMBL" id="LR031874">
    <property type="protein sequence ID" value="VDD21955.1"/>
    <property type="molecule type" value="Genomic_DNA"/>
</dbReference>
<dbReference type="PANTHER" id="PTHR44137:SF51">
    <property type="entry name" value="MOLECULAR CHAPERONE HSP40_DNAJ FAMILY PROTEIN"/>
    <property type="match status" value="1"/>
</dbReference>
<reference evidence="2" key="1">
    <citation type="submission" date="2018-11" db="EMBL/GenBank/DDBJ databases">
        <authorList>
            <consortium name="Genoscope - CEA"/>
            <person name="William W."/>
        </authorList>
    </citation>
    <scope>NUCLEOTIDE SEQUENCE</scope>
</reference>
<dbReference type="PANTHER" id="PTHR44137">
    <property type="entry name" value="BNAC03G44070D PROTEIN"/>
    <property type="match status" value="1"/>
</dbReference>
<dbReference type="SUPFAM" id="SSF46565">
    <property type="entry name" value="Chaperone J-domain"/>
    <property type="match status" value="1"/>
</dbReference>
<proteinExistence type="predicted"/>
<gene>
    <name evidence="2" type="ORF">BOLC2T08219H</name>
</gene>
<dbReference type="AlphaFoldDB" id="A0A3P6DI17"/>
<organism evidence="2">
    <name type="scientific">Brassica oleracea</name>
    <name type="common">Wild cabbage</name>
    <dbReference type="NCBI Taxonomy" id="3712"/>
    <lineage>
        <taxon>Eukaryota</taxon>
        <taxon>Viridiplantae</taxon>
        <taxon>Streptophyta</taxon>
        <taxon>Embryophyta</taxon>
        <taxon>Tracheophyta</taxon>
        <taxon>Spermatophyta</taxon>
        <taxon>Magnoliopsida</taxon>
        <taxon>eudicotyledons</taxon>
        <taxon>Gunneridae</taxon>
        <taxon>Pentapetalae</taxon>
        <taxon>rosids</taxon>
        <taxon>malvids</taxon>
        <taxon>Brassicales</taxon>
        <taxon>Brassicaceae</taxon>
        <taxon>Brassiceae</taxon>
        <taxon>Brassica</taxon>
    </lineage>
</organism>
<accession>A0A3P6DI17</accession>
<feature type="region of interest" description="Disordered" evidence="1">
    <location>
        <begin position="160"/>
        <end position="202"/>
    </location>
</feature>
<evidence type="ECO:0000313" key="2">
    <source>
        <dbReference type="EMBL" id="VDD21955.1"/>
    </source>
</evidence>
<protein>
    <recommendedName>
        <fullName evidence="3">J domain-containing protein</fullName>
    </recommendedName>
</protein>
<sequence length="202" mass="23121">MLQSEGLRNAARVNKEAAMECYKAGRFGRAKDKAYVASYFFPELPGLRRLNAVLQVLIGYDKKFNGSVDWYAVLGAYPTEDVPTIQKRYRKLFLDMTMDDGESLVGTYKANKIFSDSWKFLCNEKGKKLYDMRRRDQLQLRERQLRSSLFVPVVLSAPKPNMSNEQMVQPPPPSFRVSGGERKRKASSSTTVPHVNKGRKKQ</sequence>
<dbReference type="SMR" id="A0A3P6DI17"/>
<evidence type="ECO:0000256" key="1">
    <source>
        <dbReference type="SAM" id="MobiDB-lite"/>
    </source>
</evidence>
<dbReference type="Gene3D" id="1.10.287.110">
    <property type="entry name" value="DnaJ domain"/>
    <property type="match status" value="1"/>
</dbReference>
<name>A0A3P6DI17_BRAOL</name>